<feature type="compositionally biased region" description="Polar residues" evidence="1">
    <location>
        <begin position="265"/>
        <end position="276"/>
    </location>
</feature>
<organism evidence="2 3">
    <name type="scientific">Steinernema hermaphroditum</name>
    <dbReference type="NCBI Taxonomy" id="289476"/>
    <lineage>
        <taxon>Eukaryota</taxon>
        <taxon>Metazoa</taxon>
        <taxon>Ecdysozoa</taxon>
        <taxon>Nematoda</taxon>
        <taxon>Chromadorea</taxon>
        <taxon>Rhabditida</taxon>
        <taxon>Tylenchina</taxon>
        <taxon>Panagrolaimomorpha</taxon>
        <taxon>Strongyloidoidea</taxon>
        <taxon>Steinernematidae</taxon>
        <taxon>Steinernema</taxon>
    </lineage>
</organism>
<dbReference type="AlphaFoldDB" id="A0AA39LU76"/>
<protein>
    <submittedName>
        <fullName evidence="2">Uncharacterized protein</fullName>
    </submittedName>
</protein>
<sequence>MNSAKSHVHANQRNSLTVGYGCDRRPTSTAGPAQPEKKARWPLATPANNALLKKRLERETPLTTTTGTENEMNASTQASPIQSAQTQRRDITLSEFHSSGFQPSPEDGKAAEFKRRAAEMRKKPPPPTIPQVRCRGRPRKDNRVPYQQSRCQTPRSNKWTRVAKCPTMEARQLKYGAQEQFSMAPSLDALDVQLGYTEERTKNKLRLVKPSIRESSHHPYHTTAGSVDETHRRTTSCQSPSEARAVKMANPNSDEENFGLLVGTRSRSPSVSSLNKLQRDQQTEENRRRKGALQSSLLKKAQKRCLLRSGAFPSCPPEYAKRNRSAGAFVWEYGRTLCKQCAFGVCACR</sequence>
<name>A0AA39LU76_9BILA</name>
<feature type="compositionally biased region" description="Polar residues" evidence="1">
    <location>
        <begin position="72"/>
        <end position="86"/>
    </location>
</feature>
<feature type="region of interest" description="Disordered" evidence="1">
    <location>
        <begin position="1"/>
        <end position="157"/>
    </location>
</feature>
<proteinExistence type="predicted"/>
<dbReference type="EMBL" id="JAUCMV010000003">
    <property type="protein sequence ID" value="KAK0409802.1"/>
    <property type="molecule type" value="Genomic_DNA"/>
</dbReference>
<evidence type="ECO:0000256" key="1">
    <source>
        <dbReference type="SAM" id="MobiDB-lite"/>
    </source>
</evidence>
<feature type="region of interest" description="Disordered" evidence="1">
    <location>
        <begin position="216"/>
        <end position="295"/>
    </location>
</feature>
<dbReference type="Proteomes" id="UP001175271">
    <property type="component" value="Unassembled WGS sequence"/>
</dbReference>
<feature type="compositionally biased region" description="Basic residues" evidence="1">
    <location>
        <begin position="1"/>
        <end position="10"/>
    </location>
</feature>
<evidence type="ECO:0000313" key="2">
    <source>
        <dbReference type="EMBL" id="KAK0409802.1"/>
    </source>
</evidence>
<gene>
    <name evidence="2" type="ORF">QR680_004767</name>
</gene>
<accession>A0AA39LU76</accession>
<feature type="compositionally biased region" description="Low complexity" evidence="1">
    <location>
        <begin position="61"/>
        <end position="71"/>
    </location>
</feature>
<feature type="compositionally biased region" description="Polar residues" evidence="1">
    <location>
        <begin position="145"/>
        <end position="157"/>
    </location>
</feature>
<reference evidence="2" key="1">
    <citation type="submission" date="2023-06" db="EMBL/GenBank/DDBJ databases">
        <title>Genomic analysis of the entomopathogenic nematode Steinernema hermaphroditum.</title>
        <authorList>
            <person name="Schwarz E.M."/>
            <person name="Heppert J.K."/>
            <person name="Baniya A."/>
            <person name="Schwartz H.T."/>
            <person name="Tan C.-H."/>
            <person name="Antoshechkin I."/>
            <person name="Sternberg P.W."/>
            <person name="Goodrich-Blair H."/>
            <person name="Dillman A.R."/>
        </authorList>
    </citation>
    <scope>NUCLEOTIDE SEQUENCE</scope>
    <source>
        <strain evidence="2">PS9179</strain>
        <tissue evidence="2">Whole animal</tissue>
    </source>
</reference>
<keyword evidence="3" id="KW-1185">Reference proteome</keyword>
<evidence type="ECO:0000313" key="3">
    <source>
        <dbReference type="Proteomes" id="UP001175271"/>
    </source>
</evidence>
<feature type="compositionally biased region" description="Basic and acidic residues" evidence="1">
    <location>
        <begin position="106"/>
        <end position="122"/>
    </location>
</feature>
<feature type="compositionally biased region" description="Basic and acidic residues" evidence="1">
    <location>
        <begin position="277"/>
        <end position="287"/>
    </location>
</feature>
<comment type="caution">
    <text evidence="2">The sequence shown here is derived from an EMBL/GenBank/DDBJ whole genome shotgun (WGS) entry which is preliminary data.</text>
</comment>